<evidence type="ECO:0000313" key="3">
    <source>
        <dbReference type="Proteomes" id="UP000323144"/>
    </source>
</evidence>
<feature type="signal peptide" evidence="1">
    <location>
        <begin position="1"/>
        <end position="25"/>
    </location>
</feature>
<sequence>MKKLISMLSSLSLITFSTLSVVSCAGDYNYDSLFVEKDKGNKGEYVDDSTVKVVNKLEKLTSKQMAANVNLGRAAHGTDWGDLDSSEKADIQNQVKNFISEQIEMDTSKFELEMDTSATFTIPKLIGMEGQSITQEAKVTTGNAGISLKYRSKTIYEGNIAWSIPEFDIIKDIANILNSNSGLNSIYDIKQIDIPLGTFDFSGVSITLTMGTITNFIGLVNTMLNSSLLGDVGVGVNNLMKMDLKGLAAAQPGSPVYDKFDSDFRNNLKMIFTGLESLLTSFGMSPIITLPSMGEGKEPIELKISELLDFNILDLVDFNVSDMNTEMDSNGAHITIKAEMLSRGKENTLRLIDILSNVAPNVVHLVSKFLNPDTYNPDLGGSGNILFLLLQDLITEMSPELETINNKNNDDNASAGAARSGLDSLLFNFLLGYNKVNRTREKANLYFYIDLTAFKDISLGTATIKLLHYNLEELLNLITLRPGEIVMKIINKLFDLEGESYLDLNKPFISGEDNMQFVDGNLISDTAFANLVDGAEYTTTGVVPEDAVKSYLEAYRDSFRNQIITQINDQINAMIPTLSLQDIINLNPNLMLQQLGIVPENLQTAEVKITKAHFVFEFWNDDAKEWDKITKGISDRTFAVYKSMKVRFFDVQFQVDLDTEANGKYTLLTRDDLTYDIIFDVADANKIGESSS</sequence>
<gene>
    <name evidence="2" type="ORF">SCHIN_v1c02540</name>
</gene>
<proteinExistence type="predicted"/>
<evidence type="ECO:0000256" key="1">
    <source>
        <dbReference type="SAM" id="SignalP"/>
    </source>
</evidence>
<dbReference type="EMBL" id="CP043026">
    <property type="protein sequence ID" value="QEH61451.1"/>
    <property type="molecule type" value="Genomic_DNA"/>
</dbReference>
<protein>
    <recommendedName>
        <fullName evidence="4">MOLPALP family lipoprotein</fullName>
    </recommendedName>
</protein>
<feature type="chain" id="PRO_5023019106" description="MOLPALP family lipoprotein" evidence="1">
    <location>
        <begin position="26"/>
        <end position="692"/>
    </location>
</feature>
<evidence type="ECO:0000313" key="2">
    <source>
        <dbReference type="EMBL" id="QEH61451.1"/>
    </source>
</evidence>
<organism evidence="2 3">
    <name type="scientific">Spiroplasma chinense</name>
    <dbReference type="NCBI Taxonomy" id="216932"/>
    <lineage>
        <taxon>Bacteria</taxon>
        <taxon>Bacillati</taxon>
        <taxon>Mycoplasmatota</taxon>
        <taxon>Mollicutes</taxon>
        <taxon>Entomoplasmatales</taxon>
        <taxon>Spiroplasmataceae</taxon>
        <taxon>Spiroplasma</taxon>
    </lineage>
</organism>
<keyword evidence="3" id="KW-1185">Reference proteome</keyword>
<name>A0A5B9Y398_9MOLU</name>
<dbReference type="PROSITE" id="PS51257">
    <property type="entry name" value="PROKAR_LIPOPROTEIN"/>
    <property type="match status" value="1"/>
</dbReference>
<reference evidence="2 3" key="1">
    <citation type="submission" date="2019-08" db="EMBL/GenBank/DDBJ databases">
        <title>Complete genome sequence of Spiroplasma chinense CCH (DSM 19755).</title>
        <authorList>
            <person name="Shen H.-Y."/>
            <person name="Lin Y.-C."/>
            <person name="Chou L."/>
            <person name="Kuo C.-H."/>
        </authorList>
    </citation>
    <scope>NUCLEOTIDE SEQUENCE [LARGE SCALE GENOMIC DNA]</scope>
    <source>
        <strain evidence="2 3">CCH</strain>
    </source>
</reference>
<keyword evidence="1" id="KW-0732">Signal</keyword>
<dbReference type="AlphaFoldDB" id="A0A5B9Y398"/>
<dbReference type="Proteomes" id="UP000323144">
    <property type="component" value="Chromosome"/>
</dbReference>
<evidence type="ECO:0008006" key="4">
    <source>
        <dbReference type="Google" id="ProtNLM"/>
    </source>
</evidence>
<dbReference type="RefSeq" id="WP_166507846.1">
    <property type="nucleotide sequence ID" value="NZ_CP043026.1"/>
</dbReference>
<accession>A0A5B9Y398</accession>
<dbReference type="KEGG" id="schi:SCHIN_v1c02540"/>